<dbReference type="Gene3D" id="2.40.50.40">
    <property type="match status" value="1"/>
</dbReference>
<proteinExistence type="predicted"/>
<protein>
    <recommendedName>
        <fullName evidence="2">Chromo domain-containing protein</fullName>
    </recommendedName>
</protein>
<feature type="region of interest" description="Disordered" evidence="1">
    <location>
        <begin position="104"/>
        <end position="141"/>
    </location>
</feature>
<dbReference type="AlphaFoldDB" id="A0A0B7MV51"/>
<keyword evidence="4" id="KW-1185">Reference proteome</keyword>
<dbReference type="PROSITE" id="PS50013">
    <property type="entry name" value="CHROMO_2"/>
    <property type="match status" value="1"/>
</dbReference>
<accession>A0A0B7MV51</accession>
<evidence type="ECO:0000259" key="2">
    <source>
        <dbReference type="PROSITE" id="PS50013"/>
    </source>
</evidence>
<dbReference type="SUPFAM" id="SSF54160">
    <property type="entry name" value="Chromo domain-like"/>
    <property type="match status" value="1"/>
</dbReference>
<dbReference type="STRING" id="35722.A0A0B7MV51"/>
<dbReference type="Proteomes" id="UP000054107">
    <property type="component" value="Unassembled WGS sequence"/>
</dbReference>
<evidence type="ECO:0000313" key="4">
    <source>
        <dbReference type="Proteomes" id="UP000054107"/>
    </source>
</evidence>
<organism evidence="3 4">
    <name type="scientific">Parasitella parasitica</name>
    <dbReference type="NCBI Taxonomy" id="35722"/>
    <lineage>
        <taxon>Eukaryota</taxon>
        <taxon>Fungi</taxon>
        <taxon>Fungi incertae sedis</taxon>
        <taxon>Mucoromycota</taxon>
        <taxon>Mucoromycotina</taxon>
        <taxon>Mucoromycetes</taxon>
        <taxon>Mucorales</taxon>
        <taxon>Mucorineae</taxon>
        <taxon>Mucoraceae</taxon>
        <taxon>Parasitella</taxon>
    </lineage>
</organism>
<reference evidence="3 4" key="1">
    <citation type="submission" date="2014-09" db="EMBL/GenBank/DDBJ databases">
        <authorList>
            <person name="Ellenberger Sabrina"/>
        </authorList>
    </citation>
    <scope>NUCLEOTIDE SEQUENCE [LARGE SCALE GENOMIC DNA]</scope>
    <source>
        <strain evidence="3 4">CBS 412.66</strain>
    </source>
</reference>
<dbReference type="OrthoDB" id="2248925at2759"/>
<sequence length="141" mass="16549">MVRLPHRASKLEAAYDGPYQVVEKKRSTYVLKDDMNELLHRDYVPSELKLVAIDESIIEQEVFEVKWKTFGETANSWETAASFNNPETIRKYWARIRDYELHEKKRQAQSNSTAKDSIRKRKRDNDNDSASSSKKRNTTSH</sequence>
<feature type="domain" description="Chromo" evidence="2">
    <location>
        <begin position="43"/>
        <end position="104"/>
    </location>
</feature>
<name>A0A0B7MV51_9FUNG</name>
<evidence type="ECO:0000256" key="1">
    <source>
        <dbReference type="SAM" id="MobiDB-lite"/>
    </source>
</evidence>
<dbReference type="InterPro" id="IPR016197">
    <property type="entry name" value="Chromo-like_dom_sf"/>
</dbReference>
<evidence type="ECO:0000313" key="3">
    <source>
        <dbReference type="EMBL" id="CEP08997.1"/>
    </source>
</evidence>
<dbReference type="InterPro" id="IPR000953">
    <property type="entry name" value="Chromo/chromo_shadow_dom"/>
</dbReference>
<dbReference type="EMBL" id="LN720843">
    <property type="protein sequence ID" value="CEP08997.1"/>
    <property type="molecule type" value="Genomic_DNA"/>
</dbReference>
<gene>
    <name evidence="3" type="primary">PARPA_02419.1 scaffold 4399</name>
</gene>